<evidence type="ECO:0000256" key="2">
    <source>
        <dbReference type="ARBA" id="ARBA00007362"/>
    </source>
</evidence>
<dbReference type="PANTHER" id="PTHR32322:SF2">
    <property type="entry name" value="EAMA DOMAIN-CONTAINING PROTEIN"/>
    <property type="match status" value="1"/>
</dbReference>
<organism evidence="8 9">
    <name type="scientific">Pedobacter planticolens</name>
    <dbReference type="NCBI Taxonomy" id="2679964"/>
    <lineage>
        <taxon>Bacteria</taxon>
        <taxon>Pseudomonadati</taxon>
        <taxon>Bacteroidota</taxon>
        <taxon>Sphingobacteriia</taxon>
        <taxon>Sphingobacteriales</taxon>
        <taxon>Sphingobacteriaceae</taxon>
        <taxon>Pedobacter</taxon>
    </lineage>
</organism>
<keyword evidence="4 6" id="KW-1133">Transmembrane helix</keyword>
<dbReference type="InterPro" id="IPR000620">
    <property type="entry name" value="EamA_dom"/>
</dbReference>
<evidence type="ECO:0000259" key="7">
    <source>
        <dbReference type="Pfam" id="PF00892"/>
    </source>
</evidence>
<dbReference type="Pfam" id="PF00892">
    <property type="entry name" value="EamA"/>
    <property type="match status" value="2"/>
</dbReference>
<dbReference type="PANTHER" id="PTHR32322">
    <property type="entry name" value="INNER MEMBRANE TRANSPORTER"/>
    <property type="match status" value="1"/>
</dbReference>
<proteinExistence type="inferred from homology"/>
<feature type="transmembrane region" description="Helical" evidence="6">
    <location>
        <begin position="127"/>
        <end position="146"/>
    </location>
</feature>
<feature type="transmembrane region" description="Helical" evidence="6">
    <location>
        <begin position="158"/>
        <end position="176"/>
    </location>
</feature>
<accession>A0A923IW26</accession>
<evidence type="ECO:0000256" key="5">
    <source>
        <dbReference type="ARBA" id="ARBA00023136"/>
    </source>
</evidence>
<feature type="transmembrane region" description="Helical" evidence="6">
    <location>
        <begin position="72"/>
        <end position="92"/>
    </location>
</feature>
<evidence type="ECO:0000313" key="8">
    <source>
        <dbReference type="EMBL" id="MBB2144702.1"/>
    </source>
</evidence>
<feature type="transmembrane region" description="Helical" evidence="6">
    <location>
        <begin position="219"/>
        <end position="241"/>
    </location>
</feature>
<dbReference type="RefSeq" id="WP_182921385.1">
    <property type="nucleotide sequence ID" value="NZ_WNXD01000001.1"/>
</dbReference>
<evidence type="ECO:0000256" key="4">
    <source>
        <dbReference type="ARBA" id="ARBA00022989"/>
    </source>
</evidence>
<dbReference type="GO" id="GO:0016020">
    <property type="term" value="C:membrane"/>
    <property type="evidence" value="ECO:0007669"/>
    <property type="project" value="UniProtKB-SubCell"/>
</dbReference>
<feature type="domain" description="EamA" evidence="7">
    <location>
        <begin position="156"/>
        <end position="288"/>
    </location>
</feature>
<evidence type="ECO:0000256" key="6">
    <source>
        <dbReference type="SAM" id="Phobius"/>
    </source>
</evidence>
<comment type="caution">
    <text evidence="8">The sequence shown here is derived from an EMBL/GenBank/DDBJ whole genome shotgun (WGS) entry which is preliminary data.</text>
</comment>
<keyword evidence="5 6" id="KW-0472">Membrane</keyword>
<feature type="domain" description="EamA" evidence="7">
    <location>
        <begin position="11"/>
        <end position="141"/>
    </location>
</feature>
<dbReference type="AlphaFoldDB" id="A0A923IW26"/>
<feature type="transmembrane region" description="Helical" evidence="6">
    <location>
        <begin position="188"/>
        <end position="207"/>
    </location>
</feature>
<reference evidence="8" key="1">
    <citation type="submission" date="2019-11" db="EMBL/GenBank/DDBJ databases">
        <title>Description of Pedobacter sp. LMG 31464T.</title>
        <authorList>
            <person name="Carlier A."/>
            <person name="Qi S."/>
            <person name="Vandamme P."/>
        </authorList>
    </citation>
    <scope>NUCLEOTIDE SEQUENCE</scope>
    <source>
        <strain evidence="8">LMG 31464</strain>
    </source>
</reference>
<feature type="transmembrane region" description="Helical" evidence="6">
    <location>
        <begin position="273"/>
        <end position="289"/>
    </location>
</feature>
<comment type="subcellular location">
    <subcellularLocation>
        <location evidence="1">Membrane</location>
        <topology evidence="1">Multi-pass membrane protein</topology>
    </subcellularLocation>
</comment>
<dbReference type="InterPro" id="IPR037185">
    <property type="entry name" value="EmrE-like"/>
</dbReference>
<gene>
    <name evidence="8" type="ORF">GM921_04355</name>
</gene>
<dbReference type="InterPro" id="IPR050638">
    <property type="entry name" value="AA-Vitamin_Transporters"/>
</dbReference>
<evidence type="ECO:0000256" key="3">
    <source>
        <dbReference type="ARBA" id="ARBA00022692"/>
    </source>
</evidence>
<comment type="similarity">
    <text evidence="2">Belongs to the EamA transporter family.</text>
</comment>
<evidence type="ECO:0000313" key="9">
    <source>
        <dbReference type="Proteomes" id="UP000601055"/>
    </source>
</evidence>
<protein>
    <submittedName>
        <fullName evidence="8">EamA family transporter</fullName>
    </submittedName>
</protein>
<keyword evidence="3 6" id="KW-0812">Transmembrane</keyword>
<evidence type="ECO:0000256" key="1">
    <source>
        <dbReference type="ARBA" id="ARBA00004141"/>
    </source>
</evidence>
<feature type="transmembrane region" description="Helical" evidence="6">
    <location>
        <begin position="248"/>
        <end position="267"/>
    </location>
</feature>
<sequence>MTKTGNKSYSWLVGGLIFAIFWASASTATKIGLTVAQPLVIAVTRFAMAAIIMLFVSHFIQNNRLPRGKEWLQISIYGILNISIYLGLYVVAMQKVTAGIGSLAVAINPVFISFFSVIFLNKKLTYSLFLALAICTLGVVCAAWPLFKNASVTTEGLIILFVSMLSYALAAIYFSAKRWGNLSLLTINGWQTCIGGLLLLPFVIFFYNDELNHFDLTFWSSVTWLAIPVSIVAVQLWLWLLKTNAVKAGLWLFLCPLFGFIIAAVLAKEAISLYTFIGVILVLGGLFIAKKTN</sequence>
<keyword evidence="9" id="KW-1185">Reference proteome</keyword>
<dbReference type="EMBL" id="WNXD01000001">
    <property type="protein sequence ID" value="MBB2144702.1"/>
    <property type="molecule type" value="Genomic_DNA"/>
</dbReference>
<name>A0A923IW26_9SPHI</name>
<feature type="transmembrane region" description="Helical" evidence="6">
    <location>
        <begin position="38"/>
        <end position="60"/>
    </location>
</feature>
<dbReference type="SUPFAM" id="SSF103481">
    <property type="entry name" value="Multidrug resistance efflux transporter EmrE"/>
    <property type="match status" value="2"/>
</dbReference>
<dbReference type="Proteomes" id="UP000601055">
    <property type="component" value="Unassembled WGS sequence"/>
</dbReference>
<feature type="transmembrane region" description="Helical" evidence="6">
    <location>
        <begin position="98"/>
        <end position="120"/>
    </location>
</feature>